<organism evidence="1 2">
    <name type="scientific">Stephania cephalantha</name>
    <dbReference type="NCBI Taxonomy" id="152367"/>
    <lineage>
        <taxon>Eukaryota</taxon>
        <taxon>Viridiplantae</taxon>
        <taxon>Streptophyta</taxon>
        <taxon>Embryophyta</taxon>
        <taxon>Tracheophyta</taxon>
        <taxon>Spermatophyta</taxon>
        <taxon>Magnoliopsida</taxon>
        <taxon>Ranunculales</taxon>
        <taxon>Menispermaceae</taxon>
        <taxon>Menispermoideae</taxon>
        <taxon>Cissampelideae</taxon>
        <taxon>Stephania</taxon>
    </lineage>
</organism>
<protein>
    <submittedName>
        <fullName evidence="1">Uncharacterized protein</fullName>
    </submittedName>
</protein>
<accession>A0AAP0KVM3</accession>
<evidence type="ECO:0000313" key="2">
    <source>
        <dbReference type="Proteomes" id="UP001419268"/>
    </source>
</evidence>
<dbReference type="AlphaFoldDB" id="A0AAP0KVM3"/>
<sequence length="59" mass="6707">MLQLQVEGLTDTHAIAIFINGLLDRVRLEVMVKPPKTLQAVIERATQVERKHRDASVWA</sequence>
<name>A0AAP0KVM3_9MAGN</name>
<dbReference type="EMBL" id="JBBNAG010000002">
    <property type="protein sequence ID" value="KAK9158024.1"/>
    <property type="molecule type" value="Genomic_DNA"/>
</dbReference>
<proteinExistence type="predicted"/>
<gene>
    <name evidence="1" type="ORF">Scep_004598</name>
</gene>
<dbReference type="Proteomes" id="UP001419268">
    <property type="component" value="Unassembled WGS sequence"/>
</dbReference>
<comment type="caution">
    <text evidence="1">The sequence shown here is derived from an EMBL/GenBank/DDBJ whole genome shotgun (WGS) entry which is preliminary data.</text>
</comment>
<evidence type="ECO:0000313" key="1">
    <source>
        <dbReference type="EMBL" id="KAK9158024.1"/>
    </source>
</evidence>
<reference evidence="1 2" key="1">
    <citation type="submission" date="2024-01" db="EMBL/GenBank/DDBJ databases">
        <title>Genome assemblies of Stephania.</title>
        <authorList>
            <person name="Yang L."/>
        </authorList>
    </citation>
    <scope>NUCLEOTIDE SEQUENCE [LARGE SCALE GENOMIC DNA]</scope>
    <source>
        <strain evidence="1">JXDWG</strain>
        <tissue evidence="1">Leaf</tissue>
    </source>
</reference>
<keyword evidence="2" id="KW-1185">Reference proteome</keyword>